<protein>
    <submittedName>
        <fullName evidence="1">Uncharacterized protein</fullName>
    </submittedName>
</protein>
<evidence type="ECO:0000313" key="1">
    <source>
        <dbReference type="EMBL" id="CAH0730342.1"/>
    </source>
</evidence>
<dbReference type="EMBL" id="OV170228">
    <property type="protein sequence ID" value="CAH0730342.1"/>
    <property type="molecule type" value="Genomic_DNA"/>
</dbReference>
<accession>A0A8J9V2V4</accession>
<dbReference type="AlphaFoldDB" id="A0A8J9V2V4"/>
<gene>
    <name evidence="1" type="ORF">BINO364_LOCUS15337</name>
</gene>
<dbReference type="Proteomes" id="UP000838878">
    <property type="component" value="Chromosome 8"/>
</dbReference>
<organism evidence="1 2">
    <name type="scientific">Brenthis ino</name>
    <name type="common">lesser marbled fritillary</name>
    <dbReference type="NCBI Taxonomy" id="405034"/>
    <lineage>
        <taxon>Eukaryota</taxon>
        <taxon>Metazoa</taxon>
        <taxon>Ecdysozoa</taxon>
        <taxon>Arthropoda</taxon>
        <taxon>Hexapoda</taxon>
        <taxon>Insecta</taxon>
        <taxon>Pterygota</taxon>
        <taxon>Neoptera</taxon>
        <taxon>Endopterygota</taxon>
        <taxon>Lepidoptera</taxon>
        <taxon>Glossata</taxon>
        <taxon>Ditrysia</taxon>
        <taxon>Papilionoidea</taxon>
        <taxon>Nymphalidae</taxon>
        <taxon>Heliconiinae</taxon>
        <taxon>Argynnini</taxon>
        <taxon>Brenthis</taxon>
    </lineage>
</organism>
<evidence type="ECO:0000313" key="2">
    <source>
        <dbReference type="Proteomes" id="UP000838878"/>
    </source>
</evidence>
<dbReference type="OrthoDB" id="7500704at2759"/>
<reference evidence="1" key="1">
    <citation type="submission" date="2021-12" db="EMBL/GenBank/DDBJ databases">
        <authorList>
            <person name="Martin H S."/>
        </authorList>
    </citation>
    <scope>NUCLEOTIDE SEQUENCE</scope>
</reference>
<name>A0A8J9V2V4_9NEOP</name>
<proteinExistence type="predicted"/>
<feature type="non-terminal residue" evidence="1">
    <location>
        <position position="141"/>
    </location>
</feature>
<keyword evidence="2" id="KW-1185">Reference proteome</keyword>
<sequence length="141" mass="15663">MEVTVPIVAVMNFGIVMESIRPLLPDAVNCDGIAIMNDSRTAFWSLNLTVKNADFPDPKNPEQANDVKNILQRGMKSSGIIRHVNQIILNLPSGTIYKWQTLSTMAEWPWPWPDDSFCAIPRDLPPLADMGASLEGLSRTL</sequence>